<sequence>MKAICGTVYAVKLLEFFPWMDDVFKLMYLNRSWKRVILDVINNTNFLRGKKIMRLKNRKSIFLILKYMSGVPPLGGDLPPLPALPGSSGSSALSASLDRVGRQFPENTIQCPFPNVLELIIGSCNPNPLFFNYIQNTFPHLTCFKLMITSPVCIPLLKNFCFNSKNLRYIIISIVNRQLVTDYREKLEKNLSNFFRLWGINVTLITELGT</sequence>
<evidence type="ECO:0000313" key="2">
    <source>
        <dbReference type="Proteomes" id="UP000195012"/>
    </source>
</evidence>
<dbReference type="OrthoDB" id="371213at2759"/>
<dbReference type="Proteomes" id="UP000195012">
    <property type="component" value="Unassembled WGS sequence"/>
</dbReference>
<dbReference type="VEuPathDB" id="PlasmoDB:PKNOH_S06435400"/>
<proteinExistence type="predicted"/>
<organism evidence="1 2">
    <name type="scientific">Plasmodium knowlesi</name>
    <dbReference type="NCBI Taxonomy" id="5850"/>
    <lineage>
        <taxon>Eukaryota</taxon>
        <taxon>Sar</taxon>
        <taxon>Alveolata</taxon>
        <taxon>Apicomplexa</taxon>
        <taxon>Aconoidasida</taxon>
        <taxon>Haemosporida</taxon>
        <taxon>Plasmodiidae</taxon>
        <taxon>Plasmodium</taxon>
        <taxon>Plasmodium (Plasmodium)</taxon>
    </lineage>
</organism>
<protein>
    <submittedName>
        <fullName evidence="1">Uncharacterized protein</fullName>
    </submittedName>
</protein>
<dbReference type="AlphaFoldDB" id="A0A1Y3DVW1"/>
<evidence type="ECO:0000313" key="1">
    <source>
        <dbReference type="EMBL" id="OTN67575.1"/>
    </source>
</evidence>
<reference evidence="1 2" key="1">
    <citation type="submission" date="2017-05" db="EMBL/GenBank/DDBJ databases">
        <title>PacBio assembly of a Plasmodium knowlesi genome sequence with Hi-C correction and manual annotation of the SICAvar gene family.</title>
        <authorList>
            <person name="Lapp S.A."/>
            <person name="Geraldo J.A."/>
            <person name="Chien J.-T."/>
            <person name="Ay F."/>
            <person name="Pakala S.B."/>
            <person name="Batugedara G."/>
            <person name="Humphrey J.C."/>
            <person name="Debarry J.D."/>
            <person name="Le Roch K.G."/>
            <person name="Galinski M.R."/>
            <person name="Kissinger J.C."/>
        </authorList>
    </citation>
    <scope>NUCLEOTIDE SEQUENCE [LARGE SCALE GENOMIC DNA]</scope>
    <source>
        <strain evidence="2">Malayan Strain Pk1 (A+)</strain>
    </source>
</reference>
<accession>A0A1Y3DVW1</accession>
<gene>
    <name evidence="1" type="ORF">PKNOH_S06435400</name>
</gene>
<dbReference type="VEuPathDB" id="PlasmoDB:PKNH_0733300"/>
<dbReference type="EMBL" id="NETL01000020">
    <property type="protein sequence ID" value="OTN67575.1"/>
    <property type="molecule type" value="Genomic_DNA"/>
</dbReference>
<dbReference type="OMA" id="ILEFFPW"/>
<dbReference type="eggNOG" id="ENOG502QXSC">
    <property type="taxonomic scope" value="Eukaryota"/>
</dbReference>
<dbReference type="VEuPathDB" id="PlasmoDB:PKA1H_070038800"/>
<comment type="caution">
    <text evidence="1">The sequence shown here is derived from an EMBL/GenBank/DDBJ whole genome shotgun (WGS) entry which is preliminary data.</text>
</comment>
<name>A0A1Y3DVW1_PLAKN</name>